<dbReference type="STRING" id="1121338.CLTEP_16960"/>
<evidence type="ECO:0000313" key="1">
    <source>
        <dbReference type="EMBL" id="KYH34372.1"/>
    </source>
</evidence>
<gene>
    <name evidence="1" type="primary">yabQ</name>
    <name evidence="1" type="ORF">CLTEP_16960</name>
</gene>
<organism evidence="1 2">
    <name type="scientific">Clostridium tepidiprofundi DSM 19306</name>
    <dbReference type="NCBI Taxonomy" id="1121338"/>
    <lineage>
        <taxon>Bacteria</taxon>
        <taxon>Bacillati</taxon>
        <taxon>Bacillota</taxon>
        <taxon>Clostridia</taxon>
        <taxon>Eubacteriales</taxon>
        <taxon>Clostridiaceae</taxon>
        <taxon>Clostridium</taxon>
    </lineage>
</organism>
<keyword evidence="2" id="KW-1185">Reference proteome</keyword>
<dbReference type="RefSeq" id="WP_066825335.1">
    <property type="nucleotide sequence ID" value="NZ_LTBA01000018.1"/>
</dbReference>
<reference evidence="1 2" key="1">
    <citation type="submission" date="2016-02" db="EMBL/GenBank/DDBJ databases">
        <title>Genome sequence of Clostridium tepidiprofundi DSM 19306.</title>
        <authorList>
            <person name="Poehlein A."/>
            <person name="Daniel R."/>
        </authorList>
    </citation>
    <scope>NUCLEOTIDE SEQUENCE [LARGE SCALE GENOMIC DNA]</scope>
    <source>
        <strain evidence="1 2">DSM 19306</strain>
    </source>
</reference>
<evidence type="ECO:0000313" key="2">
    <source>
        <dbReference type="Proteomes" id="UP000075531"/>
    </source>
</evidence>
<protein>
    <submittedName>
        <fullName evidence="1">Spore protein YabQ</fullName>
    </submittedName>
</protein>
<sequence length="131" mass="15286">MLISICFQIRLIFFSLVAGIFTGILFDIYRLLRGLKTPNKYVTFVEDVLFWILGSILVFLFLLYTDYAYVSIYIYLIIFLGIVIYIKFCSDIIISILIIVFGSISKVLRILGKCIVFPFNSLTYNLKHRKK</sequence>
<dbReference type="AlphaFoldDB" id="A0A151B3P1"/>
<dbReference type="PATRIC" id="fig|1121338.3.peg.1744"/>
<dbReference type="Proteomes" id="UP000075531">
    <property type="component" value="Unassembled WGS sequence"/>
</dbReference>
<accession>A0A151B3P1</accession>
<dbReference type="EMBL" id="LTBA01000018">
    <property type="protein sequence ID" value="KYH34372.1"/>
    <property type="molecule type" value="Genomic_DNA"/>
</dbReference>
<name>A0A151B3P1_9CLOT</name>
<comment type="caution">
    <text evidence="1">The sequence shown here is derived from an EMBL/GenBank/DDBJ whole genome shotgun (WGS) entry which is preliminary data.</text>
</comment>
<dbReference type="OrthoDB" id="1685240at2"/>
<dbReference type="NCBIfam" id="TIGR02893">
    <property type="entry name" value="spore_yabQ"/>
    <property type="match status" value="1"/>
</dbReference>
<proteinExistence type="predicted"/>
<dbReference type="Pfam" id="PF09578">
    <property type="entry name" value="Spore_YabQ"/>
    <property type="match status" value="1"/>
</dbReference>
<dbReference type="InterPro" id="IPR019074">
    <property type="entry name" value="YabQ"/>
</dbReference>